<evidence type="ECO:0000256" key="5">
    <source>
        <dbReference type="ARBA" id="ARBA00022989"/>
    </source>
</evidence>
<dbReference type="GO" id="GO:0016758">
    <property type="term" value="F:hexosyltransferase activity"/>
    <property type="evidence" value="ECO:0007669"/>
    <property type="project" value="InterPro"/>
</dbReference>
<feature type="transmembrane region" description="Helical" evidence="9">
    <location>
        <begin position="230"/>
        <end position="253"/>
    </location>
</feature>
<evidence type="ECO:0000256" key="9">
    <source>
        <dbReference type="SAM" id="Phobius"/>
    </source>
</evidence>
<evidence type="ECO:0000256" key="6">
    <source>
        <dbReference type="ARBA" id="ARBA00023136"/>
    </source>
</evidence>
<sequence length="467" mass="49918">MALPTARTKTDRPAGSPGGPDQTAEPGPTSGQRLPSGLRLRGRWPAVAAVELVFLLAVVGAAVFVASRLDAWGDKGLDFSVYWYGGKILNDAGLSPSGLYQPTVNWAGGPELPFTYPPFAALLFSLLANLPQATALLLFNAAGVAVAAWVAALGVRYWNSKPSWRSTFGSPTFRSAVNRLGAVVVFLAVLNLGPWRETLVFGQINILLLGLMTADLLSRSPHWRNALPGSGFLVGVAAGIKLTPLVFGLYFLVRKDWRGLLNMGAGFAFTVLLGWVLRPAESLRFWLEILPDTSRIGGAGYVDNLSIKGALLHFGVPADAVTVPWLLLDLLVVGLGAALIRAASRQGARVVAISATALTMLLVSPVSWSHHWVWMAAVLPAFAWTLRETPQRHRLSRWVMGTVLGVSTVVFLFSPKTIGTALGAGNLDLQTPVPWIMASSAGVFCALAIMVCWLVVLRRDAVAELAE</sequence>
<dbReference type="AlphaFoldDB" id="A0AAU8EVP2"/>
<dbReference type="GO" id="GO:0005886">
    <property type="term" value="C:plasma membrane"/>
    <property type="evidence" value="ECO:0007669"/>
    <property type="project" value="UniProtKB-SubCell"/>
</dbReference>
<evidence type="ECO:0000313" key="10">
    <source>
        <dbReference type="EMBL" id="XCH12876.1"/>
    </source>
</evidence>
<name>A0AAU8EVP2_9MICC</name>
<evidence type="ECO:0000256" key="3">
    <source>
        <dbReference type="ARBA" id="ARBA00022679"/>
    </source>
</evidence>
<feature type="transmembrane region" description="Helical" evidence="9">
    <location>
        <begin position="259"/>
        <end position="277"/>
    </location>
</feature>
<feature type="region of interest" description="Disordered" evidence="8">
    <location>
        <begin position="1"/>
        <end position="35"/>
    </location>
</feature>
<comment type="subcellular location">
    <subcellularLocation>
        <location evidence="1">Cell membrane</location>
        <topology evidence="1">Multi-pass membrane protein</topology>
    </subcellularLocation>
</comment>
<feature type="transmembrane region" description="Helical" evidence="9">
    <location>
        <begin position="133"/>
        <end position="155"/>
    </location>
</feature>
<feature type="transmembrane region" description="Helical" evidence="9">
    <location>
        <begin position="435"/>
        <end position="457"/>
    </location>
</feature>
<dbReference type="InterPro" id="IPR018584">
    <property type="entry name" value="GT87"/>
</dbReference>
<feature type="transmembrane region" description="Helical" evidence="9">
    <location>
        <begin position="398"/>
        <end position="415"/>
    </location>
</feature>
<organism evidence="10">
    <name type="scientific">Arthrobacter sp. K5</name>
    <dbReference type="NCBI Taxonomy" id="2839623"/>
    <lineage>
        <taxon>Bacteria</taxon>
        <taxon>Bacillati</taxon>
        <taxon>Actinomycetota</taxon>
        <taxon>Actinomycetes</taxon>
        <taxon>Micrococcales</taxon>
        <taxon>Micrococcaceae</taxon>
        <taxon>Arthrobacter</taxon>
    </lineage>
</organism>
<evidence type="ECO:0000256" key="1">
    <source>
        <dbReference type="ARBA" id="ARBA00004651"/>
    </source>
</evidence>
<keyword evidence="6 9" id="KW-0472">Membrane</keyword>
<feature type="transmembrane region" description="Helical" evidence="9">
    <location>
        <begin position="347"/>
        <end position="363"/>
    </location>
</feature>
<keyword evidence="2" id="KW-1003">Cell membrane</keyword>
<gene>
    <name evidence="10" type="ORF">ABRP34_07840</name>
</gene>
<feature type="transmembrane region" description="Helical" evidence="9">
    <location>
        <begin position="369"/>
        <end position="386"/>
    </location>
</feature>
<reference evidence="10" key="1">
    <citation type="submission" date="2024-06" db="EMBL/GenBank/DDBJ databases">
        <title>Biodegradation of dimethachlon by Arthrobacter sp. K5: mechanistic insights and ecological implications.</title>
        <authorList>
            <person name="Hu S."/>
            <person name="Lu P."/>
        </authorList>
    </citation>
    <scope>NUCLEOTIDE SEQUENCE</scope>
    <source>
        <strain evidence="10">K5</strain>
    </source>
</reference>
<dbReference type="EMBL" id="CP159279">
    <property type="protein sequence ID" value="XCH12876.1"/>
    <property type="molecule type" value="Genomic_DNA"/>
</dbReference>
<feature type="transmembrane region" description="Helical" evidence="9">
    <location>
        <begin position="176"/>
        <end position="193"/>
    </location>
</feature>
<dbReference type="RefSeq" id="WP_353712775.1">
    <property type="nucleotide sequence ID" value="NZ_CP159279.1"/>
</dbReference>
<feature type="transmembrane region" description="Helical" evidence="9">
    <location>
        <begin position="46"/>
        <end position="67"/>
    </location>
</feature>
<evidence type="ECO:0000256" key="8">
    <source>
        <dbReference type="SAM" id="MobiDB-lite"/>
    </source>
</evidence>
<comment type="similarity">
    <text evidence="7">Belongs to the glycosyltransferase 87 family.</text>
</comment>
<protein>
    <submittedName>
        <fullName evidence="10">Glycosyltransferase 87 family protein</fullName>
    </submittedName>
</protein>
<keyword evidence="5 9" id="KW-1133">Transmembrane helix</keyword>
<dbReference type="Pfam" id="PF09594">
    <property type="entry name" value="GT87"/>
    <property type="match status" value="1"/>
</dbReference>
<evidence type="ECO:0000256" key="7">
    <source>
        <dbReference type="ARBA" id="ARBA00024033"/>
    </source>
</evidence>
<keyword evidence="4 9" id="KW-0812">Transmembrane</keyword>
<feature type="transmembrane region" description="Helical" evidence="9">
    <location>
        <begin position="322"/>
        <end position="340"/>
    </location>
</feature>
<evidence type="ECO:0000256" key="4">
    <source>
        <dbReference type="ARBA" id="ARBA00022692"/>
    </source>
</evidence>
<accession>A0AAU8EVP2</accession>
<keyword evidence="3" id="KW-0808">Transferase</keyword>
<evidence type="ECO:0000256" key="2">
    <source>
        <dbReference type="ARBA" id="ARBA00022475"/>
    </source>
</evidence>
<proteinExistence type="inferred from homology"/>